<dbReference type="Pfam" id="PF12502">
    <property type="entry name" value="DUF3710"/>
    <property type="match status" value="1"/>
</dbReference>
<proteinExistence type="predicted"/>
<sequence>MGWLFGRHEEEKSSKVEDKIVEVKTGPWDFNDEDAPDFSDYLDFGSIYIPYFQGIELRVKKQHETSQVLGMTVTYGSSSVEVEAFAAPKTSGIWLEVCKDLLDGNSQACTVQGEFGTELLLPVKVGEKTITTRIVGVDGPRWMLRGVFSGPAATELADNNNETKQLDEWFKGIVVNRGEEPLAPRDFIPMHDPITREEKEAALNAENSGKDGENNTSDEDANNALKKDDKPLGYDQQVEVKTTLTRGPMFAEIR</sequence>
<evidence type="ECO:0000313" key="4">
    <source>
        <dbReference type="Proteomes" id="UP000186260"/>
    </source>
</evidence>
<name>A0A9X7I977_9BIFI</name>
<dbReference type="EMBL" id="CP019058">
    <property type="protein sequence ID" value="APW18490.1"/>
    <property type="molecule type" value="Genomic_DNA"/>
</dbReference>
<evidence type="ECO:0000313" key="3">
    <source>
        <dbReference type="EMBL" id="PMC54982.1"/>
    </source>
</evidence>
<gene>
    <name evidence="2" type="ORF">BVL65_02585</name>
    <name evidence="3" type="ORF">CJ213_02355</name>
</gene>
<evidence type="ECO:0000313" key="5">
    <source>
        <dbReference type="Proteomes" id="UP000235293"/>
    </source>
</evidence>
<organism evidence="3 5">
    <name type="scientific">Gardnerella swidsinskii</name>
    <dbReference type="NCBI Taxonomy" id="2792979"/>
    <lineage>
        <taxon>Bacteria</taxon>
        <taxon>Bacillati</taxon>
        <taxon>Actinomycetota</taxon>
        <taxon>Actinomycetes</taxon>
        <taxon>Bifidobacteriales</taxon>
        <taxon>Bifidobacteriaceae</taxon>
        <taxon>Gardnerella</taxon>
    </lineage>
</organism>
<reference evidence="4" key="1">
    <citation type="submission" date="2017-01" db="EMBL/GenBank/DDBJ databases">
        <title>Gardnerella vaginalis bacteremia associated with severe acute encephalopathy in a young female patient: Case Report and characterization of the isolate.</title>
        <authorList>
            <person name="Tankovic J."/>
            <person name="Timinskas A."/>
            <person name="Zilnyte M."/>
            <person name="Janulaitiene M."/>
            <person name="Zvirbliene A."/>
            <person name="Pleckaityte M."/>
        </authorList>
    </citation>
    <scope>NUCLEOTIDE SEQUENCE [LARGE SCALE GENOMIC DNA]</scope>
    <source>
        <strain evidence="4">GV37</strain>
    </source>
</reference>
<evidence type="ECO:0000256" key="1">
    <source>
        <dbReference type="SAM" id="MobiDB-lite"/>
    </source>
</evidence>
<reference evidence="3 5" key="3">
    <citation type="submission" date="2017-09" db="EMBL/GenBank/DDBJ databases">
        <title>Bacterial strain isolated from the female urinary microbiota.</title>
        <authorList>
            <person name="Thomas-White K."/>
            <person name="Kumar N."/>
            <person name="Forster S."/>
            <person name="Putonti C."/>
            <person name="Lawley T."/>
            <person name="Wolfe A.J."/>
        </authorList>
    </citation>
    <scope>NUCLEOTIDE SEQUENCE [LARGE SCALE GENOMIC DNA]</scope>
    <source>
        <strain evidence="3 5">UMB0411</strain>
    </source>
</reference>
<reference evidence="2" key="4">
    <citation type="journal article" date="2021" name="Pathogens">
        <title>Discrimination of Gardnerella Species by Combining MALDI-TOF Protein Profile, Chaperonin cpn60 Sequences, and Phenotypic Characteristics.</title>
        <authorList>
            <person name="Bulavaite A."/>
            <person name="Maier T."/>
            <person name="Pleckaityte M."/>
        </authorList>
    </citation>
    <scope>NUCLEOTIDE SEQUENCE</scope>
    <source>
        <strain evidence="2">GV37</strain>
    </source>
</reference>
<dbReference type="RefSeq" id="WP_004105066.1">
    <property type="nucleotide sequence ID" value="NZ_CP019058.1"/>
</dbReference>
<dbReference type="InterPro" id="IPR022183">
    <property type="entry name" value="DUF3710"/>
</dbReference>
<dbReference type="Proteomes" id="UP000235293">
    <property type="component" value="Unassembled WGS sequence"/>
</dbReference>
<feature type="region of interest" description="Disordered" evidence="1">
    <location>
        <begin position="204"/>
        <end position="254"/>
    </location>
</feature>
<dbReference type="AlphaFoldDB" id="A0A9X7I977"/>
<accession>A0A9X7I977</accession>
<reference evidence="2" key="2">
    <citation type="submission" date="2017-01" db="EMBL/GenBank/DDBJ databases">
        <authorList>
            <person name="Timinskas A."/>
        </authorList>
    </citation>
    <scope>NUCLEOTIDE SEQUENCE</scope>
    <source>
        <strain evidence="2">GV37</strain>
    </source>
</reference>
<dbReference type="EMBL" id="PNGY01000001">
    <property type="protein sequence ID" value="PMC54982.1"/>
    <property type="molecule type" value="Genomic_DNA"/>
</dbReference>
<protein>
    <submittedName>
        <fullName evidence="3">DUF3710 domain-containing protein</fullName>
    </submittedName>
</protein>
<evidence type="ECO:0000313" key="2">
    <source>
        <dbReference type="EMBL" id="APW18490.1"/>
    </source>
</evidence>
<keyword evidence="4" id="KW-1185">Reference proteome</keyword>
<dbReference type="Proteomes" id="UP000186260">
    <property type="component" value="Chromosome"/>
</dbReference>
<dbReference type="GeneID" id="97755334"/>